<proteinExistence type="predicted"/>
<evidence type="ECO:0000256" key="1">
    <source>
        <dbReference type="SAM" id="SignalP"/>
    </source>
</evidence>
<protein>
    <recommendedName>
        <fullName evidence="4">Secreted protein</fullName>
    </recommendedName>
</protein>
<keyword evidence="3" id="KW-1185">Reference proteome</keyword>
<sequence length="77" mass="8399">MLVGSILVAFVGLTMTIGRVISLDHSNATYSCFSTLNDRTSSAHIRTNVSTVALDCRGEALAAECFQLRCHRMTYIS</sequence>
<reference evidence="2" key="1">
    <citation type="submission" date="2020-01" db="EMBL/GenBank/DDBJ databases">
        <authorList>
            <consortium name="DOE Joint Genome Institute"/>
            <person name="Haridas S."/>
            <person name="Albert R."/>
            <person name="Binder M."/>
            <person name="Bloem J."/>
            <person name="Labutti K."/>
            <person name="Salamov A."/>
            <person name="Andreopoulos B."/>
            <person name="Baker S.E."/>
            <person name="Barry K."/>
            <person name="Bills G."/>
            <person name="Bluhm B.H."/>
            <person name="Cannon C."/>
            <person name="Castanera R."/>
            <person name="Culley D.E."/>
            <person name="Daum C."/>
            <person name="Ezra D."/>
            <person name="Gonzalez J.B."/>
            <person name="Henrissat B."/>
            <person name="Kuo A."/>
            <person name="Liang C."/>
            <person name="Lipzen A."/>
            <person name="Lutzoni F."/>
            <person name="Magnuson J."/>
            <person name="Mondo S."/>
            <person name="Nolan M."/>
            <person name="Ohm R."/>
            <person name="Pangilinan J."/>
            <person name="Park H.-J."/>
            <person name="Ramirez L."/>
            <person name="Alfaro M."/>
            <person name="Sun H."/>
            <person name="Tritt A."/>
            <person name="Yoshinaga Y."/>
            <person name="Zwiers L.-H."/>
            <person name="Turgeon B.G."/>
            <person name="Goodwin S.B."/>
            <person name="Spatafora J.W."/>
            <person name="Crous P.W."/>
            <person name="Grigoriev I.V."/>
        </authorList>
    </citation>
    <scope>NUCLEOTIDE SEQUENCE</scope>
    <source>
        <strain evidence="2">CBS 394.84</strain>
    </source>
</reference>
<evidence type="ECO:0000313" key="3">
    <source>
        <dbReference type="Proteomes" id="UP000800039"/>
    </source>
</evidence>
<comment type="caution">
    <text evidence="2">The sequence shown here is derived from an EMBL/GenBank/DDBJ whole genome shotgun (WGS) entry which is preliminary data.</text>
</comment>
<keyword evidence="1" id="KW-0732">Signal</keyword>
<feature type="signal peptide" evidence="1">
    <location>
        <begin position="1"/>
        <end position="22"/>
    </location>
</feature>
<accession>A0A9P4LBS4</accession>
<evidence type="ECO:0008006" key="4">
    <source>
        <dbReference type="Google" id="ProtNLM"/>
    </source>
</evidence>
<dbReference type="RefSeq" id="XP_040791210.1">
    <property type="nucleotide sequence ID" value="XM_040938686.1"/>
</dbReference>
<gene>
    <name evidence="2" type="ORF">K460DRAFT_78976</name>
</gene>
<evidence type="ECO:0000313" key="2">
    <source>
        <dbReference type="EMBL" id="KAF1848647.1"/>
    </source>
</evidence>
<dbReference type="EMBL" id="ML976615">
    <property type="protein sequence ID" value="KAF1848647.1"/>
    <property type="molecule type" value="Genomic_DNA"/>
</dbReference>
<organism evidence="2 3">
    <name type="scientific">Cucurbitaria berberidis CBS 394.84</name>
    <dbReference type="NCBI Taxonomy" id="1168544"/>
    <lineage>
        <taxon>Eukaryota</taxon>
        <taxon>Fungi</taxon>
        <taxon>Dikarya</taxon>
        <taxon>Ascomycota</taxon>
        <taxon>Pezizomycotina</taxon>
        <taxon>Dothideomycetes</taxon>
        <taxon>Pleosporomycetidae</taxon>
        <taxon>Pleosporales</taxon>
        <taxon>Pleosporineae</taxon>
        <taxon>Cucurbitariaceae</taxon>
        <taxon>Cucurbitaria</taxon>
    </lineage>
</organism>
<dbReference type="GeneID" id="63855943"/>
<feature type="chain" id="PRO_5040177544" description="Secreted protein" evidence="1">
    <location>
        <begin position="23"/>
        <end position="77"/>
    </location>
</feature>
<dbReference type="Proteomes" id="UP000800039">
    <property type="component" value="Unassembled WGS sequence"/>
</dbReference>
<name>A0A9P4LBS4_9PLEO</name>
<dbReference type="AlphaFoldDB" id="A0A9P4LBS4"/>